<dbReference type="PRINTS" id="PR00019">
    <property type="entry name" value="LEURICHRPT"/>
</dbReference>
<dbReference type="AlphaFoldDB" id="A0A2P2MD98"/>
<organism evidence="1">
    <name type="scientific">Rhizophora mucronata</name>
    <name type="common">Asiatic mangrove</name>
    <dbReference type="NCBI Taxonomy" id="61149"/>
    <lineage>
        <taxon>Eukaryota</taxon>
        <taxon>Viridiplantae</taxon>
        <taxon>Streptophyta</taxon>
        <taxon>Embryophyta</taxon>
        <taxon>Tracheophyta</taxon>
        <taxon>Spermatophyta</taxon>
        <taxon>Magnoliopsida</taxon>
        <taxon>eudicotyledons</taxon>
        <taxon>Gunneridae</taxon>
        <taxon>Pentapetalae</taxon>
        <taxon>rosids</taxon>
        <taxon>fabids</taxon>
        <taxon>Malpighiales</taxon>
        <taxon>Rhizophoraceae</taxon>
        <taxon>Rhizophora</taxon>
    </lineage>
</organism>
<dbReference type="PROSITE" id="PS51450">
    <property type="entry name" value="LRR"/>
    <property type="match status" value="1"/>
</dbReference>
<keyword evidence="1" id="KW-0675">Receptor</keyword>
<dbReference type="GO" id="GO:0016301">
    <property type="term" value="F:kinase activity"/>
    <property type="evidence" value="ECO:0007669"/>
    <property type="project" value="UniProtKB-KW"/>
</dbReference>
<dbReference type="Gene3D" id="3.80.10.10">
    <property type="entry name" value="Ribonuclease Inhibitor"/>
    <property type="match status" value="1"/>
</dbReference>
<name>A0A2P2MD98_RHIMU</name>
<reference evidence="1" key="1">
    <citation type="submission" date="2018-02" db="EMBL/GenBank/DDBJ databases">
        <title>Rhizophora mucronata_Transcriptome.</title>
        <authorList>
            <person name="Meera S.P."/>
            <person name="Sreeshan A."/>
            <person name="Augustine A."/>
        </authorList>
    </citation>
    <scope>NUCLEOTIDE SEQUENCE</scope>
    <source>
        <tissue evidence="1">Leaf</tissue>
    </source>
</reference>
<sequence>MGQGLNMSLFTPFKELLNLDLTLNGFNDCYQSYGFKGLKNLVTLDLSYNSFSSIIQPCLSPLTSLQSLHLEQSVNYDANLSIPDFKALKNLETLDLSTNIIYGTTSGRHHKSQVSTSLAQLASM</sequence>
<protein>
    <submittedName>
        <fullName evidence="1">LRR receptor-like kinase family protein</fullName>
    </submittedName>
</protein>
<dbReference type="Pfam" id="PF13855">
    <property type="entry name" value="LRR_8"/>
    <property type="match status" value="1"/>
</dbReference>
<keyword evidence="1" id="KW-0808">Transferase</keyword>
<accession>A0A2P2MD98</accession>
<dbReference type="InterPro" id="IPR001611">
    <property type="entry name" value="Leu-rich_rpt"/>
</dbReference>
<proteinExistence type="predicted"/>
<dbReference type="EMBL" id="GGEC01047678">
    <property type="protein sequence ID" value="MBX28162.1"/>
    <property type="molecule type" value="Transcribed_RNA"/>
</dbReference>
<dbReference type="SUPFAM" id="SSF52058">
    <property type="entry name" value="L domain-like"/>
    <property type="match status" value="1"/>
</dbReference>
<keyword evidence="1" id="KW-0418">Kinase</keyword>
<dbReference type="InterPro" id="IPR032675">
    <property type="entry name" value="LRR_dom_sf"/>
</dbReference>
<evidence type="ECO:0000313" key="1">
    <source>
        <dbReference type="EMBL" id="MBX28162.1"/>
    </source>
</evidence>